<evidence type="ECO:0000256" key="1">
    <source>
        <dbReference type="SAM" id="SignalP"/>
    </source>
</evidence>
<reference evidence="2 3" key="1">
    <citation type="journal article" date="2015" name="Genom Data">
        <title>Draft genome sequence of a multidrug-resistant Chryseobacterium indologenes isolate from Malaysia.</title>
        <authorList>
            <person name="Yu C.Y."/>
            <person name="Ang G.Y."/>
            <person name="Cheng H.J."/>
            <person name="Cheong Y.M."/>
            <person name="Yin W.F."/>
            <person name="Chan K.G."/>
        </authorList>
    </citation>
    <scope>NUCLEOTIDE SEQUENCE [LARGE SCALE GENOMIC DNA]</scope>
    <source>
        <strain evidence="2 3">CI_885</strain>
    </source>
</reference>
<dbReference type="EMBL" id="LJOD01000001">
    <property type="protein sequence ID" value="KPE53177.1"/>
    <property type="molecule type" value="Genomic_DNA"/>
</dbReference>
<proteinExistence type="predicted"/>
<dbReference type="Proteomes" id="UP000037953">
    <property type="component" value="Unassembled WGS sequence"/>
</dbReference>
<dbReference type="AlphaFoldDB" id="A0A0N1KTC5"/>
<feature type="chain" id="PRO_5005876040" evidence="1">
    <location>
        <begin position="19"/>
        <end position="417"/>
    </location>
</feature>
<evidence type="ECO:0000313" key="2">
    <source>
        <dbReference type="EMBL" id="KPE53177.1"/>
    </source>
</evidence>
<name>A0A0N1KTC5_CHRID</name>
<keyword evidence="1" id="KW-0732">Signal</keyword>
<dbReference type="PATRIC" id="fig|253.9.peg.6"/>
<comment type="caution">
    <text evidence="2">The sequence shown here is derived from an EMBL/GenBank/DDBJ whole genome shotgun (WGS) entry which is preliminary data.</text>
</comment>
<gene>
    <name evidence="2" type="ORF">AOB46_00040</name>
</gene>
<feature type="signal peptide" evidence="1">
    <location>
        <begin position="1"/>
        <end position="18"/>
    </location>
</feature>
<protein>
    <submittedName>
        <fullName evidence="2">Uncharacterized protein</fullName>
    </submittedName>
</protein>
<evidence type="ECO:0000313" key="3">
    <source>
        <dbReference type="Proteomes" id="UP000037953"/>
    </source>
</evidence>
<accession>A0A0N1KTC5</accession>
<organism evidence="2 3">
    <name type="scientific">Chryseobacterium indologenes</name>
    <name type="common">Flavobacterium indologenes</name>
    <dbReference type="NCBI Taxonomy" id="253"/>
    <lineage>
        <taxon>Bacteria</taxon>
        <taxon>Pseudomonadati</taxon>
        <taxon>Bacteroidota</taxon>
        <taxon>Flavobacteriia</taxon>
        <taxon>Flavobacteriales</taxon>
        <taxon>Weeksellaceae</taxon>
        <taxon>Chryseobacterium group</taxon>
        <taxon>Chryseobacterium</taxon>
    </lineage>
</organism>
<sequence>MKKISLLSGILLCSFFSAQEFTQYKNGLIYSEEAMAKLEKVVDSLNLKYKTCDLSKVFYSQMQTVGYSVKMKTGNVSEAKKDMDRNTPIEDFIRKYPEAIIKTDLLIIKSKEKDHDRKDIIEIREIPVNDDDAMSIRLDYTKELYSKPSKNKWAYNYRDKKSYSGEEIYGFFFPENFKSIPLGPKYSRQIIYSECLIDTSISKFKEDAKSERFGLALPEGDWRKLSKQEKEKLLDELRSVEIIGGCSQDNSPRIQEIYMALLSAETANWEMFLRSHLDIVNDRFERVADSGYARARRGTYIKELETLNINVPDLLFGTAFRIENPVNNHYFGNVSRLGKAVAESKDVELFLSQLLSMIGDKNLDDYNRVASYFFYLNCNYHIKSKRERKINSMKLLEAIKRLPKYITDQIKIENIQF</sequence>
<reference evidence="3" key="2">
    <citation type="submission" date="2015-09" db="EMBL/GenBank/DDBJ databases">
        <title>Draft genome sequence of a multidrug-resistant Chryseobacterium indologenes isolate from Malaysia.</title>
        <authorList>
            <person name="Yu C.Y."/>
            <person name="Ang G.Y."/>
            <person name="Chan K.-G."/>
        </authorList>
    </citation>
    <scope>NUCLEOTIDE SEQUENCE [LARGE SCALE GENOMIC DNA]</scope>
    <source>
        <strain evidence="3">CI_885</strain>
    </source>
</reference>